<dbReference type="InterPro" id="IPR036047">
    <property type="entry name" value="F-box-like_dom_sf"/>
</dbReference>
<reference evidence="3 4" key="1">
    <citation type="submission" date="2016-07" db="EMBL/GenBank/DDBJ databases">
        <title>Pervasive Adenine N6-methylation of Active Genes in Fungi.</title>
        <authorList>
            <consortium name="DOE Joint Genome Institute"/>
            <person name="Mondo S.J."/>
            <person name="Dannebaum R.O."/>
            <person name="Kuo R.C."/>
            <person name="Labutti K."/>
            <person name="Haridas S."/>
            <person name="Kuo A."/>
            <person name="Salamov A."/>
            <person name="Ahrendt S.R."/>
            <person name="Lipzen A."/>
            <person name="Sullivan W."/>
            <person name="Andreopoulos W.B."/>
            <person name="Clum A."/>
            <person name="Lindquist E."/>
            <person name="Daum C."/>
            <person name="Ramamoorthy G.K."/>
            <person name="Gryganskyi A."/>
            <person name="Culley D."/>
            <person name="Magnuson J.K."/>
            <person name="James T.Y."/>
            <person name="O'Malley M.A."/>
            <person name="Stajich J.E."/>
            <person name="Spatafora J.W."/>
            <person name="Visel A."/>
            <person name="Grigoriev I.V."/>
        </authorList>
    </citation>
    <scope>NUCLEOTIDE SEQUENCE [LARGE SCALE GENOMIC DNA]</scope>
    <source>
        <strain evidence="3 4">62-1032</strain>
    </source>
</reference>
<gene>
    <name evidence="3" type="ORF">BCR35DRAFT_304406</name>
</gene>
<dbReference type="PROSITE" id="PS50181">
    <property type="entry name" value="FBOX"/>
    <property type="match status" value="1"/>
</dbReference>
<dbReference type="OrthoDB" id="2526341at2759"/>
<feature type="compositionally biased region" description="Basic residues" evidence="1">
    <location>
        <begin position="1"/>
        <end position="12"/>
    </location>
</feature>
<dbReference type="Pfam" id="PF12937">
    <property type="entry name" value="F-box-like"/>
    <property type="match status" value="1"/>
</dbReference>
<feature type="region of interest" description="Disordered" evidence="1">
    <location>
        <begin position="297"/>
        <end position="354"/>
    </location>
</feature>
<name>A0A1Y2FA66_9BASI</name>
<evidence type="ECO:0000313" key="3">
    <source>
        <dbReference type="EMBL" id="ORY80226.1"/>
    </source>
</evidence>
<protein>
    <recommendedName>
        <fullName evidence="2">F-box domain-containing protein</fullName>
    </recommendedName>
</protein>
<organism evidence="3 4">
    <name type="scientific">Leucosporidium creatinivorum</name>
    <dbReference type="NCBI Taxonomy" id="106004"/>
    <lineage>
        <taxon>Eukaryota</taxon>
        <taxon>Fungi</taxon>
        <taxon>Dikarya</taxon>
        <taxon>Basidiomycota</taxon>
        <taxon>Pucciniomycotina</taxon>
        <taxon>Microbotryomycetes</taxon>
        <taxon>Leucosporidiales</taxon>
        <taxon>Leucosporidium</taxon>
    </lineage>
</organism>
<dbReference type="InterPro" id="IPR001810">
    <property type="entry name" value="F-box_dom"/>
</dbReference>
<feature type="domain" description="F-box" evidence="2">
    <location>
        <begin position="105"/>
        <end position="154"/>
    </location>
</feature>
<accession>A0A1Y2FA66</accession>
<dbReference type="Proteomes" id="UP000193467">
    <property type="component" value="Unassembled WGS sequence"/>
</dbReference>
<dbReference type="SUPFAM" id="SSF81383">
    <property type="entry name" value="F-box domain"/>
    <property type="match status" value="1"/>
</dbReference>
<comment type="caution">
    <text evidence="3">The sequence shown here is derived from an EMBL/GenBank/DDBJ whole genome shotgun (WGS) entry which is preliminary data.</text>
</comment>
<feature type="region of interest" description="Disordered" evidence="1">
    <location>
        <begin position="766"/>
        <end position="803"/>
    </location>
</feature>
<feature type="region of interest" description="Disordered" evidence="1">
    <location>
        <begin position="639"/>
        <end position="658"/>
    </location>
</feature>
<dbReference type="AlphaFoldDB" id="A0A1Y2FA66"/>
<evidence type="ECO:0000256" key="1">
    <source>
        <dbReference type="SAM" id="MobiDB-lite"/>
    </source>
</evidence>
<feature type="compositionally biased region" description="Acidic residues" evidence="1">
    <location>
        <begin position="325"/>
        <end position="351"/>
    </location>
</feature>
<feature type="compositionally biased region" description="Basic residues" evidence="1">
    <location>
        <begin position="83"/>
        <end position="101"/>
    </location>
</feature>
<dbReference type="Gene3D" id="1.20.1280.50">
    <property type="match status" value="1"/>
</dbReference>
<evidence type="ECO:0000259" key="2">
    <source>
        <dbReference type="PROSITE" id="PS50181"/>
    </source>
</evidence>
<keyword evidence="4" id="KW-1185">Reference proteome</keyword>
<dbReference type="SMART" id="SM00256">
    <property type="entry name" value="FBOX"/>
    <property type="match status" value="1"/>
</dbReference>
<sequence length="803" mass="91198">MSSTRPQRKATKRLYANDGASAELDVEMSEGEQQTTSKSKGSVNKGKGKSKTTKSKSKRAAATVASDEEDELDSGSEVEQPTKKRKKTTKKKYQRKNGKQKKGKLELISTLPVELLAEICTHLTPGDILALSLTSKAFRSLLVSPASLSLWKASRRSVGLPDLTAGDMTETQYAHLVFGTRCDICGCKETKLADFSLRKFLCNPCRQKNWVKLTRRLEQDLPHLHPKARLLTLKTPHSAVERRWRSRAHEYGFLPDLEAISDKLWELDPKAPADADGSEVDEDAELLRELLEDNEAYESTLTRTRQPRRPSIYGSRAPTVGEDSSLADDGDAEAEAESEAEDGDGVVEDEDSEKRRTALEAFVKDREELRKKAAEDGKNILDAVLELRKAARADMASESAQKWFASHDRRATVKLKILDELKDYEEEDFINAPLWYSSKLINEGGPVTDESWEEIKPKIIKLLARIKAQQEQAELVNDQKTRQHALLPRYKKLLDIQPNEESRHSLPLFADFLHLPSVKELWESNEADPEDDEVWGEHLDAIIDELDEYRLDVRLQAVQTILAATTEMGENELDGDVDTFGPESYHDDWLARPTSFLVCNLPDCRDKNQRRYHHAGTFQAREPRPTFFGSLPDLMAHQHEHHSSVTFTDKQRKKREEEGHVGHYHLPPLVVSALSSIIELAGVKDEEATVDQLDELTRNAPPTFSWKITGLPAFLEWENSPTSKRYYTRWTELIEEALKQSEKAAKSISKRLLEVPTIVLHDRIADKEERQKERAKKRKGKGKGKKCRKRGGGRRRPWDYDSD</sequence>
<proteinExistence type="predicted"/>
<feature type="compositionally biased region" description="Acidic residues" evidence="1">
    <location>
        <begin position="66"/>
        <end position="76"/>
    </location>
</feature>
<feature type="compositionally biased region" description="Basic residues" evidence="1">
    <location>
        <begin position="46"/>
        <end position="59"/>
    </location>
</feature>
<feature type="compositionally biased region" description="Low complexity" evidence="1">
    <location>
        <begin position="35"/>
        <end position="45"/>
    </location>
</feature>
<feature type="region of interest" description="Disordered" evidence="1">
    <location>
        <begin position="1"/>
        <end position="101"/>
    </location>
</feature>
<dbReference type="EMBL" id="MCGR01000025">
    <property type="protein sequence ID" value="ORY80226.1"/>
    <property type="molecule type" value="Genomic_DNA"/>
</dbReference>
<dbReference type="InParanoid" id="A0A1Y2FA66"/>
<evidence type="ECO:0000313" key="4">
    <source>
        <dbReference type="Proteomes" id="UP000193467"/>
    </source>
</evidence>
<feature type="compositionally biased region" description="Basic residues" evidence="1">
    <location>
        <begin position="773"/>
        <end position="795"/>
    </location>
</feature>